<reference evidence="1 2" key="1">
    <citation type="submission" date="2020-08" db="EMBL/GenBank/DDBJ databases">
        <title>Description of novel Flavobacterium F-408 isolate.</title>
        <authorList>
            <person name="Saticioglu I.B."/>
            <person name="Duman M."/>
            <person name="Altun S."/>
        </authorList>
    </citation>
    <scope>NUCLEOTIDE SEQUENCE [LARGE SCALE GENOMIC DNA]</scope>
    <source>
        <strain evidence="1 2">F-408</strain>
    </source>
</reference>
<comment type="caution">
    <text evidence="1">The sequence shown here is derived from an EMBL/GenBank/DDBJ whole genome shotgun (WGS) entry which is preliminary data.</text>
</comment>
<protein>
    <submittedName>
        <fullName evidence="1">DUF1272 domain-containing protein</fullName>
    </submittedName>
</protein>
<dbReference type="Proteomes" id="UP000605990">
    <property type="component" value="Unassembled WGS sequence"/>
</dbReference>
<dbReference type="Pfam" id="PF06906">
    <property type="entry name" value="DUF1272"/>
    <property type="match status" value="1"/>
</dbReference>
<dbReference type="InterPro" id="IPR010696">
    <property type="entry name" value="DUF1272"/>
</dbReference>
<accession>A0ABR7IUG8</accession>
<gene>
    <name evidence="1" type="ORF">H8R27_00820</name>
</gene>
<dbReference type="EMBL" id="JACRUN010000001">
    <property type="protein sequence ID" value="MBC5833416.1"/>
    <property type="molecule type" value="Genomic_DNA"/>
</dbReference>
<evidence type="ECO:0000313" key="1">
    <source>
        <dbReference type="EMBL" id="MBC5833416.1"/>
    </source>
</evidence>
<sequence>MALEYKTVCEKCDTSLNMQSEACICSYECTFCESCSAKMEFICPNCTGELVKRPKRKKEVL</sequence>
<proteinExistence type="predicted"/>
<name>A0ABR7IUG8_9FLAO</name>
<dbReference type="RefSeq" id="WP_166124669.1">
    <property type="nucleotide sequence ID" value="NZ_JAANOQ010000001.1"/>
</dbReference>
<evidence type="ECO:0000313" key="2">
    <source>
        <dbReference type="Proteomes" id="UP000605990"/>
    </source>
</evidence>
<organism evidence="1 2">
    <name type="scientific">Flavobacterium bernardetii</name>
    <dbReference type="NCBI Taxonomy" id="2813823"/>
    <lineage>
        <taxon>Bacteria</taxon>
        <taxon>Pseudomonadati</taxon>
        <taxon>Bacteroidota</taxon>
        <taxon>Flavobacteriia</taxon>
        <taxon>Flavobacteriales</taxon>
        <taxon>Flavobacteriaceae</taxon>
        <taxon>Flavobacterium</taxon>
    </lineage>
</organism>
<keyword evidence="2" id="KW-1185">Reference proteome</keyword>